<accession>A0A0E0FEN9</accession>
<dbReference type="PANTHER" id="PTHR13523:SF17">
    <property type="entry name" value="CHCH DOMAIN CONTAINING PROTEIN, EXPRESSED"/>
    <property type="match status" value="1"/>
</dbReference>
<keyword evidence="3" id="KW-1185">Reference proteome</keyword>
<evidence type="ECO:0000313" key="3">
    <source>
        <dbReference type="Proteomes" id="UP000008021"/>
    </source>
</evidence>
<dbReference type="Gramene" id="OMERI12G14610.1">
    <property type="protein sequence ID" value="OMERI12G14610.1"/>
    <property type="gene ID" value="OMERI12G14610"/>
</dbReference>
<reference evidence="2" key="1">
    <citation type="submission" date="2015-04" db="UniProtKB">
        <authorList>
            <consortium name="EnsemblPlants"/>
        </authorList>
    </citation>
    <scope>IDENTIFICATION</scope>
</reference>
<reference evidence="2" key="2">
    <citation type="submission" date="2018-05" db="EMBL/GenBank/DDBJ databases">
        <title>OmerRS3 (Oryza meridionalis Reference Sequence Version 3).</title>
        <authorList>
            <person name="Zhang J."/>
            <person name="Kudrna D."/>
            <person name="Lee S."/>
            <person name="Talag J."/>
            <person name="Welchert J."/>
            <person name="Wing R.A."/>
        </authorList>
    </citation>
    <scope>NUCLEOTIDE SEQUENCE [LARGE SCALE GENOMIC DNA]</scope>
    <source>
        <strain evidence="2">cv. OR44</strain>
    </source>
</reference>
<feature type="region of interest" description="Disordered" evidence="1">
    <location>
        <begin position="1"/>
        <end position="58"/>
    </location>
</feature>
<dbReference type="EnsemblPlants" id="OMERI12G14610.1">
    <property type="protein sequence ID" value="OMERI12G14610.1"/>
    <property type="gene ID" value="OMERI12G14610"/>
</dbReference>
<dbReference type="GO" id="GO:0005634">
    <property type="term" value="C:nucleus"/>
    <property type="evidence" value="ECO:0007669"/>
    <property type="project" value="TreeGrafter"/>
</dbReference>
<dbReference type="InterPro" id="IPR055304">
    <property type="entry name" value="CHCHD2/10-like"/>
</dbReference>
<dbReference type="AlphaFoldDB" id="A0A0E0FEN9"/>
<name>A0A0E0FEN9_9ORYZ</name>
<dbReference type="InterPro" id="IPR009069">
    <property type="entry name" value="Cys_alpha_HP_mot_SF"/>
</dbReference>
<sequence>MGRGGRGGGGGRSSFRGSSTGTKAVPRAAPATTPAAAAAAAKSTGTAPATKNTSSGSNDSVIGSIGSAFFDGWGWGTGYGMVQRGMDAVFGPRTVNVVDATPTSSSPAPAAAAAAHPMLDACGAHKKAFQECVAQQGIHVSRCQPYLDMLNDCRRDSAASAAVGVATTTRIL</sequence>
<organism evidence="2">
    <name type="scientific">Oryza meridionalis</name>
    <dbReference type="NCBI Taxonomy" id="40149"/>
    <lineage>
        <taxon>Eukaryota</taxon>
        <taxon>Viridiplantae</taxon>
        <taxon>Streptophyta</taxon>
        <taxon>Embryophyta</taxon>
        <taxon>Tracheophyta</taxon>
        <taxon>Spermatophyta</taxon>
        <taxon>Magnoliopsida</taxon>
        <taxon>Liliopsida</taxon>
        <taxon>Poales</taxon>
        <taxon>Poaceae</taxon>
        <taxon>BOP clade</taxon>
        <taxon>Oryzoideae</taxon>
        <taxon>Oryzeae</taxon>
        <taxon>Oryzinae</taxon>
        <taxon>Oryza</taxon>
    </lineage>
</organism>
<dbReference type="PANTHER" id="PTHR13523">
    <property type="entry name" value="COILED-COIL-HELIX-COILED-COIL-HELIX DOMAIN CONTAINING 2/NUR77"/>
    <property type="match status" value="1"/>
</dbReference>
<dbReference type="HOGENOM" id="CLU_093520_1_2_1"/>
<dbReference type="STRING" id="40149.A0A0E0FEN9"/>
<proteinExistence type="predicted"/>
<evidence type="ECO:0000313" key="2">
    <source>
        <dbReference type="EnsemblPlants" id="OMERI12G14610.1"/>
    </source>
</evidence>
<evidence type="ECO:0008006" key="4">
    <source>
        <dbReference type="Google" id="ProtNLM"/>
    </source>
</evidence>
<dbReference type="GO" id="GO:0007005">
    <property type="term" value="P:mitochondrion organization"/>
    <property type="evidence" value="ECO:0007669"/>
    <property type="project" value="InterPro"/>
</dbReference>
<evidence type="ECO:0000256" key="1">
    <source>
        <dbReference type="SAM" id="MobiDB-lite"/>
    </source>
</evidence>
<dbReference type="SUPFAM" id="SSF47072">
    <property type="entry name" value="Cysteine alpha-hairpin motif"/>
    <property type="match status" value="1"/>
</dbReference>
<feature type="compositionally biased region" description="Gly residues" evidence="1">
    <location>
        <begin position="1"/>
        <end position="12"/>
    </location>
</feature>
<dbReference type="Proteomes" id="UP000008021">
    <property type="component" value="Chromosome 12"/>
</dbReference>
<feature type="compositionally biased region" description="Low complexity" evidence="1">
    <location>
        <begin position="13"/>
        <end position="51"/>
    </location>
</feature>
<protein>
    <recommendedName>
        <fullName evidence="4">CHCH domain-containing protein</fullName>
    </recommendedName>
</protein>
<dbReference type="GO" id="GO:0005739">
    <property type="term" value="C:mitochondrion"/>
    <property type="evidence" value="ECO:0007669"/>
    <property type="project" value="TreeGrafter"/>
</dbReference>